<dbReference type="GO" id="GO:0006750">
    <property type="term" value="P:glutathione biosynthetic process"/>
    <property type="evidence" value="ECO:0007669"/>
    <property type="project" value="UniProtKB-KW"/>
</dbReference>
<keyword evidence="8" id="KW-1185">Reference proteome</keyword>
<proteinExistence type="inferred from homology"/>
<dbReference type="InterPro" id="IPR052896">
    <property type="entry name" value="GGT-like_enzyme"/>
</dbReference>
<dbReference type="PANTHER" id="PTHR43881">
    <property type="entry name" value="GAMMA-GLUTAMYLTRANSPEPTIDASE (AFU_ORTHOLOGUE AFUA_4G13580)"/>
    <property type="match status" value="1"/>
</dbReference>
<comment type="caution">
    <text evidence="7">The sequence shown here is derived from an EMBL/GenBank/DDBJ whole genome shotgun (WGS) entry which is preliminary data.</text>
</comment>
<dbReference type="AlphaFoldDB" id="A0A158ABR2"/>
<evidence type="ECO:0000256" key="4">
    <source>
        <dbReference type="PIRSR" id="PIRSR600101-1"/>
    </source>
</evidence>
<dbReference type="PANTHER" id="PTHR43881:SF1">
    <property type="entry name" value="GAMMA-GLUTAMYLTRANSPEPTIDASE (AFU_ORTHOLOGUE AFUA_4G13580)"/>
    <property type="match status" value="1"/>
</dbReference>
<evidence type="ECO:0000256" key="3">
    <source>
        <dbReference type="ARBA" id="ARBA00047417"/>
    </source>
</evidence>
<keyword evidence="6" id="KW-0317">Glutathione biosynthesis</keyword>
<comment type="pathway">
    <text evidence="6">Sulfur metabolism; glutathione metabolism.</text>
</comment>
<evidence type="ECO:0000256" key="6">
    <source>
        <dbReference type="RuleBase" id="RU368036"/>
    </source>
</evidence>
<evidence type="ECO:0000256" key="1">
    <source>
        <dbReference type="ARBA" id="ARBA00001049"/>
    </source>
</evidence>
<dbReference type="InterPro" id="IPR043137">
    <property type="entry name" value="GGT_ssub_C"/>
</dbReference>
<dbReference type="Pfam" id="PF01019">
    <property type="entry name" value="G_glu_transpept"/>
    <property type="match status" value="1"/>
</dbReference>
<comment type="subunit">
    <text evidence="6">This enzyme consists of two polypeptide chains, which are synthesized in precursor form from a single polypeptide.</text>
</comment>
<dbReference type="Gene3D" id="1.10.246.130">
    <property type="match status" value="1"/>
</dbReference>
<feature type="binding site" evidence="5">
    <location>
        <position position="428"/>
    </location>
    <ligand>
        <name>L-glutamate</name>
        <dbReference type="ChEBI" id="CHEBI:29985"/>
    </ligand>
</feature>
<comment type="PTM">
    <text evidence="6">Cleaved by autocatalysis into a large and a small subunit.</text>
</comment>
<dbReference type="UniPathway" id="UPA00204"/>
<feature type="active site" description="Nucleophile" evidence="4">
    <location>
        <position position="345"/>
    </location>
</feature>
<gene>
    <name evidence="7" type="ORF">AWB79_02157</name>
</gene>
<dbReference type="GO" id="GO:0006751">
    <property type="term" value="P:glutathione catabolic process"/>
    <property type="evidence" value="ECO:0007669"/>
    <property type="project" value="UniProtKB-UniRule"/>
</dbReference>
<dbReference type="SUPFAM" id="SSF56235">
    <property type="entry name" value="N-terminal nucleophile aminohydrolases (Ntn hydrolases)"/>
    <property type="match status" value="1"/>
</dbReference>
<comment type="catalytic activity">
    <reaction evidence="2 6">
        <text>glutathione + H2O = L-cysteinylglycine + L-glutamate</text>
        <dbReference type="Rhea" id="RHEA:28807"/>
        <dbReference type="ChEBI" id="CHEBI:15377"/>
        <dbReference type="ChEBI" id="CHEBI:29985"/>
        <dbReference type="ChEBI" id="CHEBI:57925"/>
        <dbReference type="ChEBI" id="CHEBI:61694"/>
        <dbReference type="EC" id="3.4.19.13"/>
    </reaction>
</comment>
<keyword evidence="6" id="KW-0865">Zymogen</keyword>
<comment type="similarity">
    <text evidence="6">Belongs to the gamma-glutamyltransferase family.</text>
</comment>
<dbReference type="STRING" id="1777140.AWB79_02157"/>
<dbReference type="GO" id="GO:0103068">
    <property type="term" value="F:leukotriene C4 gamma-glutamyl transferase activity"/>
    <property type="evidence" value="ECO:0007669"/>
    <property type="project" value="UniProtKB-EC"/>
</dbReference>
<dbReference type="InterPro" id="IPR000101">
    <property type="entry name" value="GGT_peptidase"/>
</dbReference>
<evidence type="ECO:0000256" key="5">
    <source>
        <dbReference type="PIRSR" id="PIRSR600101-2"/>
    </source>
</evidence>
<feature type="binding site" evidence="5">
    <location>
        <begin position="363"/>
        <end position="365"/>
    </location>
    <ligand>
        <name>L-glutamate</name>
        <dbReference type="ChEBI" id="CHEBI:29985"/>
    </ligand>
</feature>
<reference evidence="7" key="1">
    <citation type="submission" date="2016-01" db="EMBL/GenBank/DDBJ databases">
        <authorList>
            <person name="Peeters C."/>
        </authorList>
    </citation>
    <scope>NUCLEOTIDE SEQUENCE</scope>
    <source>
        <strain evidence="7">LMG 29322</strain>
    </source>
</reference>
<dbReference type="InterPro" id="IPR029055">
    <property type="entry name" value="Ntn_hydrolases_N"/>
</dbReference>
<dbReference type="EC" id="3.4.19.13" evidence="6"/>
<dbReference type="InterPro" id="IPR043138">
    <property type="entry name" value="GGT_lsub"/>
</dbReference>
<protein>
    <recommendedName>
        <fullName evidence="6">Glutathione hydrolase proenzyme</fullName>
        <ecNumber evidence="6">2.3.2.2</ecNumber>
        <ecNumber evidence="6">3.4.19.13</ecNumber>
    </recommendedName>
    <component>
        <recommendedName>
            <fullName evidence="6">Glutathione hydrolase large chain</fullName>
        </recommendedName>
    </component>
    <component>
        <recommendedName>
            <fullName evidence="6">Glutathione hydrolase small chain</fullName>
        </recommendedName>
    </component>
</protein>
<accession>A0A158ABR2</accession>
<evidence type="ECO:0000313" key="7">
    <source>
        <dbReference type="EMBL" id="SAK55149.1"/>
    </source>
</evidence>
<name>A0A158ABR2_9BURK</name>
<evidence type="ECO:0000313" key="8">
    <source>
        <dbReference type="Proteomes" id="UP000054851"/>
    </source>
</evidence>
<dbReference type="EMBL" id="FCOA02000005">
    <property type="protein sequence ID" value="SAK55149.1"/>
    <property type="molecule type" value="Genomic_DNA"/>
</dbReference>
<keyword evidence="6" id="KW-0808">Transferase</keyword>
<sequence length="536" mass="57148">MDVKRALRPMNIGRSGAVASNHPVATQAGLDVLRAGGNAVDAAVAVSLAIGVVEPHMSGLGGDGFYHCFFADTAQGLVYNGSGFAPQAAVTPGMSSLPLRGPGSVSVPGGVGALGLMHSQKGRIPWAELVGPAIDAAINGFGVTHVYQRFASRYADQVRPYAYSAKLFLRDGEAPAIGGFIVQPHLAASLETLARDGADSLYRGDLAALVAADMRDANVLITAAELASYEAQVQTPIAVTYRGYEVRQTPPNSTGFVLLQALKLVEARLPKDTSDFFSPDVVHTLIEAKKLAFVEREKLGADPEHFETPMRTILDFRRLEALAESIDPRKSAIRPVRPSAGDGNTTYFCVVDRWGNAVSAIQSLNNSFGSGVTLERTGILLNNRMNCWHLDDAHPNKLMAGKRVRHTMNAPMVLKDGKVWAVFGTPGADDQVQTNLQVAVGLIDFNLDPQSLAEAPRWSSSQGGQGANWPHGGDNALTIEDSFPAQAKQGLRDRGHHLVEVPYLDGPCSVACIRVLENGARVAASDPRRDGWAAAY</sequence>
<keyword evidence="6" id="KW-0378">Hydrolase</keyword>
<dbReference type="PRINTS" id="PR01210">
    <property type="entry name" value="GGTRANSPTASE"/>
</dbReference>
<comment type="catalytic activity">
    <reaction evidence="3 6">
        <text>an N-terminal (5-L-glutamyl)-[peptide] + an alpha-amino acid = 5-L-glutamyl amino acid + an N-terminal L-alpha-aminoacyl-[peptide]</text>
        <dbReference type="Rhea" id="RHEA:23904"/>
        <dbReference type="Rhea" id="RHEA-COMP:9780"/>
        <dbReference type="Rhea" id="RHEA-COMP:9795"/>
        <dbReference type="ChEBI" id="CHEBI:77644"/>
        <dbReference type="ChEBI" id="CHEBI:78597"/>
        <dbReference type="ChEBI" id="CHEBI:78599"/>
        <dbReference type="ChEBI" id="CHEBI:78608"/>
        <dbReference type="EC" id="2.3.2.2"/>
    </reaction>
</comment>
<comment type="catalytic activity">
    <reaction evidence="1 6">
        <text>an S-substituted glutathione + H2O = an S-substituted L-cysteinylglycine + L-glutamate</text>
        <dbReference type="Rhea" id="RHEA:59468"/>
        <dbReference type="ChEBI" id="CHEBI:15377"/>
        <dbReference type="ChEBI" id="CHEBI:29985"/>
        <dbReference type="ChEBI" id="CHEBI:90779"/>
        <dbReference type="ChEBI" id="CHEBI:143103"/>
        <dbReference type="EC" id="3.4.19.13"/>
    </reaction>
</comment>
<dbReference type="Gene3D" id="3.60.20.40">
    <property type="match status" value="1"/>
</dbReference>
<keyword evidence="6" id="KW-0012">Acyltransferase</keyword>
<dbReference type="Proteomes" id="UP000054851">
    <property type="component" value="Unassembled WGS sequence"/>
</dbReference>
<dbReference type="NCBIfam" id="TIGR00066">
    <property type="entry name" value="g_glut_trans"/>
    <property type="match status" value="1"/>
</dbReference>
<dbReference type="GO" id="GO:0036374">
    <property type="term" value="F:glutathione hydrolase activity"/>
    <property type="evidence" value="ECO:0007669"/>
    <property type="project" value="UniProtKB-UniRule"/>
</dbReference>
<organism evidence="7 8">
    <name type="scientific">Caballeronia hypogeia</name>
    <dbReference type="NCBI Taxonomy" id="1777140"/>
    <lineage>
        <taxon>Bacteria</taxon>
        <taxon>Pseudomonadati</taxon>
        <taxon>Pseudomonadota</taxon>
        <taxon>Betaproteobacteria</taxon>
        <taxon>Burkholderiales</taxon>
        <taxon>Burkholderiaceae</taxon>
        <taxon>Caballeronia</taxon>
    </lineage>
</organism>
<evidence type="ECO:0000256" key="2">
    <source>
        <dbReference type="ARBA" id="ARBA00001089"/>
    </source>
</evidence>
<dbReference type="EC" id="2.3.2.2" evidence="6"/>